<feature type="region of interest" description="Disordered" evidence="5">
    <location>
        <begin position="530"/>
        <end position="644"/>
    </location>
</feature>
<keyword evidence="2" id="KW-0547">Nucleotide-binding</keyword>
<dbReference type="AlphaFoldDB" id="A0A084SXN4"/>
<dbReference type="SUPFAM" id="SSF56112">
    <property type="entry name" value="Protein kinase-like (PK-like)"/>
    <property type="match status" value="1"/>
</dbReference>
<feature type="compositionally biased region" description="Pro residues" evidence="5">
    <location>
        <begin position="385"/>
        <end position="395"/>
    </location>
</feature>
<evidence type="ECO:0000259" key="7">
    <source>
        <dbReference type="PROSITE" id="PS50011"/>
    </source>
</evidence>
<organism evidence="8 9">
    <name type="scientific">Archangium violaceum Cb vi76</name>
    <dbReference type="NCBI Taxonomy" id="1406225"/>
    <lineage>
        <taxon>Bacteria</taxon>
        <taxon>Pseudomonadati</taxon>
        <taxon>Myxococcota</taxon>
        <taxon>Myxococcia</taxon>
        <taxon>Myxococcales</taxon>
        <taxon>Cystobacterineae</taxon>
        <taxon>Archangiaceae</taxon>
        <taxon>Archangium</taxon>
    </lineage>
</organism>
<sequence length="733" mass="78681">MANPGDPGIAGLDPDRGRRIGKYEIVTRLSVGGMAELFLAFTAGPGGFRKFVALKQILPDVQKDEHFVRMFLDEARITAALAHANIGQVFDLGQEDEELYLAMEFLAGQNLEQILQASLKQQRPLPLGFAARAVRDACLGLHYAHHFTDPSGKPRPVVHRDVSPKNVMVTFEGQVKVIDFGIAKAKGRLGRTQVGMVKGTTGYMSPEQVKGSEQLDGRSDLFCAGIILHELLCGRRLFSGAHEGAVMLKIAAAEVPPPSGLNPRVPEALSQVVMRALAREPERRFATGRELARAIEAACGPEFFHEEQMATVMRQLFEDKLQKTRALLESANEIDRDTGVAKPAVPLGAPDKEDPTERVRRVSPPVAAGTTRVVKSPSGQVAPLVAPPAKTPAPIPRRASSVATPVRSPSRGAFSRPVAVEPEPEEDEEDPLDKTQPVRRAPGGFRPVAIPEETEAEAAGTEEREVLPPPARARLSPEAQAELAKQRRGWGGLLFLLLLLVAVGVAFYHPPTRALMTPLFATALERLKGEELPHGPPPAEPLPVPQTPTEQAAGEGTQAQQPPQKPAAQQEPVAAPEPVVAQASEPAPEPTRAVSKRTRKPATLAPAETVPEPKPKAAAPAKPATALAKPATAEAEPPVDGEPEIIDTRTAKGAAKAELGWLTLRTIPRAAVFDGENQLGTTPLRKVPLPVDTYRLLVVDPDGVNKMISVPIKPGQVTDMTVRVSDLPDWQAQ</sequence>
<keyword evidence="3" id="KW-0418">Kinase</keyword>
<keyword evidence="6" id="KW-1133">Transmembrane helix</keyword>
<evidence type="ECO:0000256" key="5">
    <source>
        <dbReference type="SAM" id="MobiDB-lite"/>
    </source>
</evidence>
<dbReference type="Proteomes" id="UP000028547">
    <property type="component" value="Unassembled WGS sequence"/>
</dbReference>
<dbReference type="EMBL" id="JPMI01000062">
    <property type="protein sequence ID" value="KFA93219.1"/>
    <property type="molecule type" value="Genomic_DNA"/>
</dbReference>
<dbReference type="InterPro" id="IPR011009">
    <property type="entry name" value="Kinase-like_dom_sf"/>
</dbReference>
<evidence type="ECO:0000256" key="3">
    <source>
        <dbReference type="ARBA" id="ARBA00022777"/>
    </source>
</evidence>
<reference evidence="8 9" key="1">
    <citation type="submission" date="2014-07" db="EMBL/GenBank/DDBJ databases">
        <title>Draft Genome Sequence of Gephyronic Acid Producer, Cystobacter violaceus Strain Cb vi76.</title>
        <authorList>
            <person name="Stevens D.C."/>
            <person name="Young J."/>
            <person name="Carmichael R."/>
            <person name="Tan J."/>
            <person name="Taylor R.E."/>
        </authorList>
    </citation>
    <scope>NUCLEOTIDE SEQUENCE [LARGE SCALE GENOMIC DNA]</scope>
    <source>
        <strain evidence="8 9">Cb vi76</strain>
    </source>
</reference>
<dbReference type="InterPro" id="IPR008266">
    <property type="entry name" value="Tyr_kinase_AS"/>
</dbReference>
<dbReference type="PROSITE" id="PS50011">
    <property type="entry name" value="PROTEIN_KINASE_DOM"/>
    <property type="match status" value="1"/>
</dbReference>
<keyword evidence="4" id="KW-0067">ATP-binding</keyword>
<dbReference type="GO" id="GO:0005524">
    <property type="term" value="F:ATP binding"/>
    <property type="evidence" value="ECO:0007669"/>
    <property type="project" value="UniProtKB-KW"/>
</dbReference>
<feature type="domain" description="Protein kinase" evidence="7">
    <location>
        <begin position="23"/>
        <end position="304"/>
    </location>
</feature>
<feature type="compositionally biased region" description="Basic and acidic residues" evidence="5">
    <location>
        <begin position="350"/>
        <end position="360"/>
    </location>
</feature>
<dbReference type="PANTHER" id="PTHR43289">
    <property type="entry name" value="MITOGEN-ACTIVATED PROTEIN KINASE KINASE KINASE 20-RELATED"/>
    <property type="match status" value="1"/>
</dbReference>
<dbReference type="Pfam" id="PF00069">
    <property type="entry name" value="Pkinase"/>
    <property type="match status" value="1"/>
</dbReference>
<feature type="compositionally biased region" description="Low complexity" evidence="5">
    <location>
        <begin position="547"/>
        <end position="586"/>
    </location>
</feature>
<feature type="compositionally biased region" description="Low complexity" evidence="5">
    <location>
        <begin position="605"/>
        <end position="636"/>
    </location>
</feature>
<dbReference type="CDD" id="cd14014">
    <property type="entry name" value="STKc_PknB_like"/>
    <property type="match status" value="1"/>
</dbReference>
<dbReference type="PROSITE" id="PS00109">
    <property type="entry name" value="PROTEIN_KINASE_TYR"/>
    <property type="match status" value="1"/>
</dbReference>
<evidence type="ECO:0000256" key="2">
    <source>
        <dbReference type="ARBA" id="ARBA00022741"/>
    </source>
</evidence>
<keyword evidence="6" id="KW-0472">Membrane</keyword>
<dbReference type="InterPro" id="IPR000719">
    <property type="entry name" value="Prot_kinase_dom"/>
</dbReference>
<keyword evidence="6" id="KW-0812">Transmembrane</keyword>
<feature type="compositionally biased region" description="Acidic residues" evidence="5">
    <location>
        <begin position="422"/>
        <end position="431"/>
    </location>
</feature>
<comment type="caution">
    <text evidence="8">The sequence shown here is derived from an EMBL/GenBank/DDBJ whole genome shotgun (WGS) entry which is preliminary data.</text>
</comment>
<feature type="transmembrane region" description="Helical" evidence="6">
    <location>
        <begin position="489"/>
        <end position="508"/>
    </location>
</feature>
<dbReference type="PANTHER" id="PTHR43289:SF6">
    <property type="entry name" value="SERINE_THREONINE-PROTEIN KINASE NEKL-3"/>
    <property type="match status" value="1"/>
</dbReference>
<feature type="region of interest" description="Disordered" evidence="5">
    <location>
        <begin position="341"/>
        <end position="473"/>
    </location>
</feature>
<evidence type="ECO:0000313" key="8">
    <source>
        <dbReference type="EMBL" id="KFA93219.1"/>
    </source>
</evidence>
<gene>
    <name evidence="8" type="ORF">Q664_10510</name>
</gene>
<evidence type="ECO:0000313" key="9">
    <source>
        <dbReference type="Proteomes" id="UP000028547"/>
    </source>
</evidence>
<name>A0A084SXN4_9BACT</name>
<accession>A0A084SXN4</accession>
<evidence type="ECO:0000256" key="4">
    <source>
        <dbReference type="ARBA" id="ARBA00022840"/>
    </source>
</evidence>
<keyword evidence="1" id="KW-0808">Transferase</keyword>
<protein>
    <recommendedName>
        <fullName evidence="7">Protein kinase domain-containing protein</fullName>
    </recommendedName>
</protein>
<evidence type="ECO:0000256" key="6">
    <source>
        <dbReference type="SAM" id="Phobius"/>
    </source>
</evidence>
<dbReference type="RefSeq" id="WP_043392891.1">
    <property type="nucleotide sequence ID" value="NZ_JPMI01000062.1"/>
</dbReference>
<dbReference type="GO" id="GO:0004674">
    <property type="term" value="F:protein serine/threonine kinase activity"/>
    <property type="evidence" value="ECO:0007669"/>
    <property type="project" value="TreeGrafter"/>
</dbReference>
<evidence type="ECO:0000256" key="1">
    <source>
        <dbReference type="ARBA" id="ARBA00022679"/>
    </source>
</evidence>
<proteinExistence type="predicted"/>
<dbReference type="Gene3D" id="1.10.510.10">
    <property type="entry name" value="Transferase(Phosphotransferase) domain 1"/>
    <property type="match status" value="1"/>
</dbReference>
<feature type="compositionally biased region" description="Pro residues" evidence="5">
    <location>
        <begin position="534"/>
        <end position="546"/>
    </location>
</feature>
<dbReference type="Gene3D" id="3.30.200.20">
    <property type="entry name" value="Phosphorylase Kinase, domain 1"/>
    <property type="match status" value="1"/>
</dbReference>